<keyword evidence="1" id="KW-0489">Methyltransferase</keyword>
<dbReference type="PANTHER" id="PTHR14614">
    <property type="entry name" value="HEPATOCELLULAR CARCINOMA-ASSOCIATED ANTIGEN"/>
    <property type="match status" value="1"/>
</dbReference>
<accession>A0AAD6X1J4</accession>
<dbReference type="Proteomes" id="UP001218188">
    <property type="component" value="Unassembled WGS sequence"/>
</dbReference>
<dbReference type="Gene3D" id="3.40.50.150">
    <property type="entry name" value="Vaccinia Virus protein VP39"/>
    <property type="match status" value="1"/>
</dbReference>
<dbReference type="PANTHER" id="PTHR14614:SF161">
    <property type="match status" value="1"/>
</dbReference>
<gene>
    <name evidence="1" type="ORF">C8F04DRAFT_960462</name>
</gene>
<name>A0AAD6X1J4_9AGAR</name>
<dbReference type="InterPro" id="IPR029063">
    <property type="entry name" value="SAM-dependent_MTases_sf"/>
</dbReference>
<protein>
    <submittedName>
        <fullName evidence="1">Methyltransferase-domain-containing protein</fullName>
    </submittedName>
</protein>
<dbReference type="Pfam" id="PF10294">
    <property type="entry name" value="Methyltransf_16"/>
    <property type="match status" value="1"/>
</dbReference>
<dbReference type="GO" id="GO:0005829">
    <property type="term" value="C:cytosol"/>
    <property type="evidence" value="ECO:0007669"/>
    <property type="project" value="TreeGrafter"/>
</dbReference>
<organism evidence="1 2">
    <name type="scientific">Mycena alexandri</name>
    <dbReference type="NCBI Taxonomy" id="1745969"/>
    <lineage>
        <taxon>Eukaryota</taxon>
        <taxon>Fungi</taxon>
        <taxon>Dikarya</taxon>
        <taxon>Basidiomycota</taxon>
        <taxon>Agaricomycotina</taxon>
        <taxon>Agaricomycetes</taxon>
        <taxon>Agaricomycetidae</taxon>
        <taxon>Agaricales</taxon>
        <taxon>Marasmiineae</taxon>
        <taxon>Mycenaceae</taxon>
        <taxon>Mycena</taxon>
    </lineage>
</organism>
<keyword evidence="2" id="KW-1185">Reference proteome</keyword>
<evidence type="ECO:0000313" key="2">
    <source>
        <dbReference type="Proteomes" id="UP001218188"/>
    </source>
</evidence>
<sequence length="323" mass="35640">MSNPNFPQNLHIRPSVPLGVGSGSDIFDFVHQEEAIRIFGIAGKVWKAAYALNTYIKPPADHLFDPPFLSDAARDNATIIIELGSGSGIVAATLAPSLHAGDVMFVTDLPQVCPLLERNLQPHLDRNGGPILVRPLAWGDSKHSLNIAEELKNLPATRDTLHLTHVLCSDLVYFPELLAPLLRSLIQLSSPPFVSAATDVQIVISYKIRSLAKESPFWSVFGLWFEFAPVLVRKVGLGENPPWQRFGSSLEDPTFVFVARRRRESHGWKMPPNDNDLMHGVMAQGTLSPKGDDTFETLLLMSLDESAGFDGMRENHSLFVTSQ</sequence>
<reference evidence="1" key="1">
    <citation type="submission" date="2023-03" db="EMBL/GenBank/DDBJ databases">
        <title>Massive genome expansion in bonnet fungi (Mycena s.s.) driven by repeated elements and novel gene families across ecological guilds.</title>
        <authorList>
            <consortium name="Lawrence Berkeley National Laboratory"/>
            <person name="Harder C.B."/>
            <person name="Miyauchi S."/>
            <person name="Viragh M."/>
            <person name="Kuo A."/>
            <person name="Thoen E."/>
            <person name="Andreopoulos B."/>
            <person name="Lu D."/>
            <person name="Skrede I."/>
            <person name="Drula E."/>
            <person name="Henrissat B."/>
            <person name="Morin E."/>
            <person name="Kohler A."/>
            <person name="Barry K."/>
            <person name="LaButti K."/>
            <person name="Morin E."/>
            <person name="Salamov A."/>
            <person name="Lipzen A."/>
            <person name="Mereny Z."/>
            <person name="Hegedus B."/>
            <person name="Baldrian P."/>
            <person name="Stursova M."/>
            <person name="Weitz H."/>
            <person name="Taylor A."/>
            <person name="Grigoriev I.V."/>
            <person name="Nagy L.G."/>
            <person name="Martin F."/>
            <person name="Kauserud H."/>
        </authorList>
    </citation>
    <scope>NUCLEOTIDE SEQUENCE</scope>
    <source>
        <strain evidence="1">CBHHK200</strain>
    </source>
</reference>
<dbReference type="EMBL" id="JARJCM010000082">
    <property type="protein sequence ID" value="KAJ7031401.1"/>
    <property type="molecule type" value="Genomic_DNA"/>
</dbReference>
<comment type="caution">
    <text evidence="1">The sequence shown here is derived from an EMBL/GenBank/DDBJ whole genome shotgun (WGS) entry which is preliminary data.</text>
</comment>
<evidence type="ECO:0000313" key="1">
    <source>
        <dbReference type="EMBL" id="KAJ7031401.1"/>
    </source>
</evidence>
<dbReference type="InterPro" id="IPR019410">
    <property type="entry name" value="Methyltransf_16"/>
</dbReference>
<dbReference type="GO" id="GO:0008757">
    <property type="term" value="F:S-adenosylmethionine-dependent methyltransferase activity"/>
    <property type="evidence" value="ECO:0007669"/>
    <property type="project" value="UniProtKB-ARBA"/>
</dbReference>
<proteinExistence type="predicted"/>
<dbReference type="AlphaFoldDB" id="A0AAD6X1J4"/>
<dbReference type="GO" id="GO:0032991">
    <property type="term" value="C:protein-containing complex"/>
    <property type="evidence" value="ECO:0007669"/>
    <property type="project" value="TreeGrafter"/>
</dbReference>
<keyword evidence="1" id="KW-0808">Transferase</keyword>
<dbReference type="GO" id="GO:0032259">
    <property type="term" value="P:methylation"/>
    <property type="evidence" value="ECO:0007669"/>
    <property type="project" value="UniProtKB-KW"/>
</dbReference>